<sequence>MNSDTISDYLTRIRNAQQAGHRRVDIPASKVKRAMSKILVDKGYISRFIDIEDNKQGVLRLFLKYDAYGKPVIKEMKRISKPGLRKYSDSDNLPKTYGGLGIVIISTSRGVMTDKEARKLKVGGEVLCSVY</sequence>
<evidence type="ECO:0000256" key="2">
    <source>
        <dbReference type="ARBA" id="ARBA00022980"/>
    </source>
</evidence>
<dbReference type="HAMAP" id="MF_01302_B">
    <property type="entry name" value="Ribosomal_uS8_B"/>
    <property type="match status" value="1"/>
</dbReference>
<comment type="caution">
    <text evidence="8">The sequence shown here is derived from an EMBL/GenBank/DDBJ whole genome shotgun (WGS) entry which is preliminary data.</text>
</comment>
<dbReference type="SUPFAM" id="SSF56047">
    <property type="entry name" value="Ribosomal protein S8"/>
    <property type="match status" value="1"/>
</dbReference>
<dbReference type="NCBIfam" id="NF001109">
    <property type="entry name" value="PRK00136.1"/>
    <property type="match status" value="1"/>
</dbReference>
<dbReference type="GO" id="GO:0005840">
    <property type="term" value="C:ribosome"/>
    <property type="evidence" value="ECO:0007669"/>
    <property type="project" value="UniProtKB-KW"/>
</dbReference>
<comment type="subunit">
    <text evidence="5 6">Part of the 30S ribosomal subunit. Contacts proteins S5 and S12.</text>
</comment>
<keyword evidence="6" id="KW-0694">RNA-binding</keyword>
<dbReference type="Proteomes" id="UP001165366">
    <property type="component" value="Unassembled WGS sequence"/>
</dbReference>
<dbReference type="EMBL" id="JAKLWS010000053">
    <property type="protein sequence ID" value="MCG2590980.1"/>
    <property type="molecule type" value="Genomic_DNA"/>
</dbReference>
<evidence type="ECO:0000256" key="7">
    <source>
        <dbReference type="RuleBase" id="RU003660"/>
    </source>
</evidence>
<comment type="similarity">
    <text evidence="1 6 7">Belongs to the universal ribosomal protein uS8 family.</text>
</comment>
<organism evidence="8 9">
    <name type="scientific">Rhodohalobacter sulfatireducens</name>
    <dbReference type="NCBI Taxonomy" id="2911366"/>
    <lineage>
        <taxon>Bacteria</taxon>
        <taxon>Pseudomonadati</taxon>
        <taxon>Balneolota</taxon>
        <taxon>Balneolia</taxon>
        <taxon>Balneolales</taxon>
        <taxon>Balneolaceae</taxon>
        <taxon>Rhodohalobacter</taxon>
    </lineage>
</organism>
<dbReference type="PANTHER" id="PTHR11758">
    <property type="entry name" value="40S RIBOSOMAL PROTEIN S15A"/>
    <property type="match status" value="1"/>
</dbReference>
<evidence type="ECO:0000256" key="1">
    <source>
        <dbReference type="ARBA" id="ARBA00006471"/>
    </source>
</evidence>
<keyword evidence="6" id="KW-0699">rRNA-binding</keyword>
<dbReference type="Pfam" id="PF00410">
    <property type="entry name" value="Ribosomal_S8"/>
    <property type="match status" value="1"/>
</dbReference>
<evidence type="ECO:0000313" key="9">
    <source>
        <dbReference type="Proteomes" id="UP001165366"/>
    </source>
</evidence>
<dbReference type="RefSeq" id="WP_237856525.1">
    <property type="nucleotide sequence ID" value="NZ_JAKLWS010000053.1"/>
</dbReference>
<proteinExistence type="inferred from homology"/>
<gene>
    <name evidence="6 8" type="primary">rpsH</name>
    <name evidence="8" type="ORF">L6773_20590</name>
</gene>
<keyword evidence="2 6" id="KW-0689">Ribosomal protein</keyword>
<dbReference type="InterPro" id="IPR047863">
    <property type="entry name" value="Ribosomal_uS8_CS"/>
</dbReference>
<keyword evidence="9" id="KW-1185">Reference proteome</keyword>
<dbReference type="Gene3D" id="3.30.1370.30">
    <property type="match status" value="1"/>
</dbReference>
<dbReference type="InterPro" id="IPR035987">
    <property type="entry name" value="Ribosomal_uS8_sf"/>
</dbReference>
<protein>
    <recommendedName>
        <fullName evidence="4 6">Small ribosomal subunit protein uS8</fullName>
    </recommendedName>
</protein>
<keyword evidence="3 6" id="KW-0687">Ribonucleoprotein</keyword>
<name>A0ABS9KJE2_9BACT</name>
<evidence type="ECO:0000256" key="4">
    <source>
        <dbReference type="ARBA" id="ARBA00035258"/>
    </source>
</evidence>
<comment type="function">
    <text evidence="6">One of the primary rRNA binding proteins, it binds directly to 16S rRNA central domain where it helps coordinate assembly of the platform of the 30S subunit.</text>
</comment>
<dbReference type="Gene3D" id="3.30.1490.10">
    <property type="match status" value="1"/>
</dbReference>
<reference evidence="8" key="1">
    <citation type="submission" date="2022-01" db="EMBL/GenBank/DDBJ databases">
        <authorList>
            <person name="Wang Y."/>
        </authorList>
    </citation>
    <scope>NUCLEOTIDE SEQUENCE</scope>
    <source>
        <strain evidence="8">WB101</strain>
    </source>
</reference>
<evidence type="ECO:0000256" key="3">
    <source>
        <dbReference type="ARBA" id="ARBA00023274"/>
    </source>
</evidence>
<evidence type="ECO:0000256" key="6">
    <source>
        <dbReference type="HAMAP-Rule" id="MF_01302"/>
    </source>
</evidence>
<evidence type="ECO:0000256" key="5">
    <source>
        <dbReference type="ARBA" id="ARBA00046740"/>
    </source>
</evidence>
<dbReference type="PROSITE" id="PS00053">
    <property type="entry name" value="RIBOSOMAL_S8"/>
    <property type="match status" value="1"/>
</dbReference>
<dbReference type="InterPro" id="IPR000630">
    <property type="entry name" value="Ribosomal_uS8"/>
</dbReference>
<accession>A0ABS9KJE2</accession>
<evidence type="ECO:0000313" key="8">
    <source>
        <dbReference type="EMBL" id="MCG2590980.1"/>
    </source>
</evidence>
<reference evidence="8" key="2">
    <citation type="submission" date="2024-05" db="EMBL/GenBank/DDBJ databases">
        <title>Rhodohalobacter halophilus gen. nov., sp. nov., a moderately halophilic member of the family Balneolaceae.</title>
        <authorList>
            <person name="Xia J."/>
        </authorList>
    </citation>
    <scope>NUCLEOTIDE SEQUENCE</scope>
    <source>
        <strain evidence="8">WB101</strain>
    </source>
</reference>